<protein>
    <submittedName>
        <fullName evidence="1">Uncharacterized protein</fullName>
    </submittedName>
</protein>
<proteinExistence type="predicted"/>
<dbReference type="EMBL" id="CM037159">
    <property type="protein sequence ID" value="KAH7866559.1"/>
    <property type="molecule type" value="Genomic_DNA"/>
</dbReference>
<accession>A0ACB7ZM52</accession>
<organism evidence="1 2">
    <name type="scientific">Vaccinium darrowii</name>
    <dbReference type="NCBI Taxonomy" id="229202"/>
    <lineage>
        <taxon>Eukaryota</taxon>
        <taxon>Viridiplantae</taxon>
        <taxon>Streptophyta</taxon>
        <taxon>Embryophyta</taxon>
        <taxon>Tracheophyta</taxon>
        <taxon>Spermatophyta</taxon>
        <taxon>Magnoliopsida</taxon>
        <taxon>eudicotyledons</taxon>
        <taxon>Gunneridae</taxon>
        <taxon>Pentapetalae</taxon>
        <taxon>asterids</taxon>
        <taxon>Ericales</taxon>
        <taxon>Ericaceae</taxon>
        <taxon>Vaccinioideae</taxon>
        <taxon>Vaccinieae</taxon>
        <taxon>Vaccinium</taxon>
    </lineage>
</organism>
<keyword evidence="2" id="KW-1185">Reference proteome</keyword>
<comment type="caution">
    <text evidence="1">The sequence shown here is derived from an EMBL/GenBank/DDBJ whole genome shotgun (WGS) entry which is preliminary data.</text>
</comment>
<sequence>MQRYQTSEGCTIWSEGSIHNSKQFFFCEMKDGGAFPLQMYDTFDELADKIYKELNLHPHRNFARVLLPPFQVKEYGIEKSFLALQPLGKSLTDLTDQWGDYALDAQWSDLGTFIEKINSRVNFPTRKEMKALISSLRDPNEKNLAKIASLSLFWSSSERIIFCGNWGDFVDCHASPIHNLRSKPFGGNPSEWNALIRRDLSLAIMKMQADADMAKKGLRWSAPKPSPVDDALDCFKFIRKCLLHFDQMRANDVLLRTPLEVLASFEKIFGDFIYEFCVQAQHFEDAYKVTICPRKAELKYAYTLQVDEKSDIYSFGVVLMEILTGKRSVDLEFGEGNSIVDWLRTKMCSSL</sequence>
<gene>
    <name evidence="1" type="ORF">Vadar_021973</name>
</gene>
<name>A0ACB7ZM52_9ERIC</name>
<reference evidence="1 2" key="1">
    <citation type="journal article" date="2021" name="Hortic Res">
        <title>High-quality reference genome and annotation aids understanding of berry development for evergreen blueberry (Vaccinium darrowii).</title>
        <authorList>
            <person name="Yu J."/>
            <person name="Hulse-Kemp A.M."/>
            <person name="Babiker E."/>
            <person name="Staton M."/>
        </authorList>
    </citation>
    <scope>NUCLEOTIDE SEQUENCE [LARGE SCALE GENOMIC DNA]</scope>
    <source>
        <strain evidence="2">cv. NJ 8807/NJ 8810</strain>
        <tissue evidence="1">Young leaf</tissue>
    </source>
</reference>
<dbReference type="Proteomes" id="UP000828048">
    <property type="component" value="Chromosome 9"/>
</dbReference>
<evidence type="ECO:0000313" key="1">
    <source>
        <dbReference type="EMBL" id="KAH7866559.1"/>
    </source>
</evidence>
<evidence type="ECO:0000313" key="2">
    <source>
        <dbReference type="Proteomes" id="UP000828048"/>
    </source>
</evidence>